<dbReference type="Pfam" id="PF12732">
    <property type="entry name" value="YtxH"/>
    <property type="match status" value="1"/>
</dbReference>
<reference evidence="2 3" key="1">
    <citation type="submission" date="2017-11" db="EMBL/GenBank/DDBJ databases">
        <title>Evolution of Phototrophy in the Chloroflexi Phylum Driven by Horizontal Gene Transfer.</title>
        <authorList>
            <person name="Ward L.M."/>
            <person name="Hemp J."/>
            <person name="Shih P.M."/>
            <person name="Mcglynn S.E."/>
            <person name="Fischer W."/>
        </authorList>
    </citation>
    <scope>NUCLEOTIDE SEQUENCE [LARGE SCALE GENOMIC DNA]</scope>
    <source>
        <strain evidence="2">CP2_2F</strain>
    </source>
</reference>
<evidence type="ECO:0000313" key="2">
    <source>
        <dbReference type="EMBL" id="PJF30243.1"/>
    </source>
</evidence>
<proteinExistence type="predicted"/>
<dbReference type="PANTHER" id="PTHR35792">
    <property type="entry name" value="GENERAL STRESS PROTEIN"/>
    <property type="match status" value="1"/>
</dbReference>
<keyword evidence="1" id="KW-1133">Transmembrane helix</keyword>
<sequence>MAERGTGRSFIIGVLIGGVIGALWALWNAPRSGSETRRALQRAVDERLERLKQQVAGERLEDALAEGKAIARQLNQGR</sequence>
<dbReference type="InterPro" id="IPR052928">
    <property type="entry name" value="Desiccation-related_membrane"/>
</dbReference>
<name>A0A2M8NY68_9CHLR</name>
<evidence type="ECO:0008006" key="4">
    <source>
        <dbReference type="Google" id="ProtNLM"/>
    </source>
</evidence>
<accession>A0A2M8NY68</accession>
<evidence type="ECO:0000313" key="3">
    <source>
        <dbReference type="Proteomes" id="UP000228921"/>
    </source>
</evidence>
<dbReference type="Proteomes" id="UP000228921">
    <property type="component" value="Unassembled WGS sequence"/>
</dbReference>
<dbReference type="AlphaFoldDB" id="A0A2M8NY68"/>
<protein>
    <recommendedName>
        <fullName evidence="4">YtxH domain-containing protein</fullName>
    </recommendedName>
</protein>
<keyword evidence="1" id="KW-0472">Membrane</keyword>
<comment type="caution">
    <text evidence="2">The sequence shown here is derived from an EMBL/GenBank/DDBJ whole genome shotgun (WGS) entry which is preliminary data.</text>
</comment>
<dbReference type="PANTHER" id="PTHR35792:SF1">
    <property type="entry name" value="SLL0268 PROTEIN"/>
    <property type="match status" value="1"/>
</dbReference>
<organism evidence="2 3">
    <name type="scientific">Candidatus Thermofonsia Clade 1 bacterium</name>
    <dbReference type="NCBI Taxonomy" id="2364210"/>
    <lineage>
        <taxon>Bacteria</taxon>
        <taxon>Bacillati</taxon>
        <taxon>Chloroflexota</taxon>
        <taxon>Candidatus Thermofontia</taxon>
        <taxon>Candidatus Thermofonsia Clade 1</taxon>
    </lineage>
</organism>
<dbReference type="InterPro" id="IPR024623">
    <property type="entry name" value="YtxH"/>
</dbReference>
<gene>
    <name evidence="2" type="ORF">CUN51_08445</name>
</gene>
<dbReference type="EMBL" id="PGTK01000013">
    <property type="protein sequence ID" value="PJF30243.1"/>
    <property type="molecule type" value="Genomic_DNA"/>
</dbReference>
<feature type="transmembrane region" description="Helical" evidence="1">
    <location>
        <begin position="6"/>
        <end position="27"/>
    </location>
</feature>
<evidence type="ECO:0000256" key="1">
    <source>
        <dbReference type="SAM" id="Phobius"/>
    </source>
</evidence>
<keyword evidence="1" id="KW-0812">Transmembrane</keyword>